<feature type="region of interest" description="Disordered" evidence="1">
    <location>
        <begin position="285"/>
        <end position="370"/>
    </location>
</feature>
<feature type="region of interest" description="Disordered" evidence="1">
    <location>
        <begin position="224"/>
        <end position="251"/>
    </location>
</feature>
<dbReference type="InterPro" id="IPR013087">
    <property type="entry name" value="Znf_C2H2_type"/>
</dbReference>
<evidence type="ECO:0000313" key="3">
    <source>
        <dbReference type="EMBL" id="THH04621.1"/>
    </source>
</evidence>
<dbReference type="SMART" id="SM00355">
    <property type="entry name" value="ZnF_C2H2"/>
    <property type="match status" value="2"/>
</dbReference>
<reference evidence="3 4" key="1">
    <citation type="submission" date="2019-02" db="EMBL/GenBank/DDBJ databases">
        <title>Genome sequencing of the rare red list fungi Phellinidium pouzarii.</title>
        <authorList>
            <person name="Buettner E."/>
            <person name="Kellner H."/>
        </authorList>
    </citation>
    <scope>NUCLEOTIDE SEQUENCE [LARGE SCALE GENOMIC DNA]</scope>
    <source>
        <strain evidence="3 4">DSM 108285</strain>
    </source>
</reference>
<feature type="compositionally biased region" description="Acidic residues" evidence="1">
    <location>
        <begin position="324"/>
        <end position="334"/>
    </location>
</feature>
<evidence type="ECO:0000313" key="4">
    <source>
        <dbReference type="Proteomes" id="UP000308199"/>
    </source>
</evidence>
<proteinExistence type="predicted"/>
<keyword evidence="4" id="KW-1185">Reference proteome</keyword>
<dbReference type="Proteomes" id="UP000308199">
    <property type="component" value="Unassembled WGS sequence"/>
</dbReference>
<dbReference type="AlphaFoldDB" id="A0A4S4L1H8"/>
<feature type="compositionally biased region" description="Low complexity" evidence="1">
    <location>
        <begin position="22"/>
        <end position="36"/>
    </location>
</feature>
<organism evidence="3 4">
    <name type="scientific">Phellinidium pouzarii</name>
    <dbReference type="NCBI Taxonomy" id="167371"/>
    <lineage>
        <taxon>Eukaryota</taxon>
        <taxon>Fungi</taxon>
        <taxon>Dikarya</taxon>
        <taxon>Basidiomycota</taxon>
        <taxon>Agaricomycotina</taxon>
        <taxon>Agaricomycetes</taxon>
        <taxon>Hymenochaetales</taxon>
        <taxon>Hymenochaetaceae</taxon>
        <taxon>Phellinidium</taxon>
    </lineage>
</organism>
<evidence type="ECO:0000256" key="1">
    <source>
        <dbReference type="SAM" id="MobiDB-lite"/>
    </source>
</evidence>
<comment type="caution">
    <text evidence="3">The sequence shown here is derived from an EMBL/GenBank/DDBJ whole genome shotgun (WGS) entry which is preliminary data.</text>
</comment>
<feature type="compositionally biased region" description="Acidic residues" evidence="1">
    <location>
        <begin position="285"/>
        <end position="302"/>
    </location>
</feature>
<dbReference type="PROSITE" id="PS00028">
    <property type="entry name" value="ZINC_FINGER_C2H2_1"/>
    <property type="match status" value="1"/>
</dbReference>
<dbReference type="OrthoDB" id="3246225at2759"/>
<protein>
    <recommendedName>
        <fullName evidence="2">C2H2-type domain-containing protein</fullName>
    </recommendedName>
</protein>
<sequence length="435" mass="47614">MDTYPTLLSPIDNFSFSHFTNSSGKPASPTAPSAAPRTPLPKSSNDWHELLDGFSFNIWDSPFDQRQASATAWRPDIFRSLSDSFTDSPSSSSSFLSSTTCSPWETCPGLTPASPELPTFDDLRSHYPGPLQFDSAGESSANAFNGLSLGSPLRSPILLPYQSESGVVEPYNLMNHHHTTTSIDTSNLISNALALDLSVDTNFAGSSQPESILLPPFGESLLTPLRSKSPSPFSELNEASSPPAGVSTHTGGKIEENHLLSAGFPSENYLQTRVTRRKTSRIDYAEEGYEGDSDDDYEEGNFDDSPRSVKRRRAGQSGATFSLDSDEELSEDTQESVGRGRKPRGPGRGKGGNAGAAAKRKCKQRHHCPRDGCRSSFTRVTDMERHVASVHRPVDTDANRCAFCRKAFSREDAVLRHENDSCPMRPKKKAVERWM</sequence>
<dbReference type="Gene3D" id="3.30.160.60">
    <property type="entry name" value="Classic Zinc Finger"/>
    <property type="match status" value="1"/>
</dbReference>
<accession>A0A4S4L1H8</accession>
<name>A0A4S4L1H8_9AGAM</name>
<feature type="region of interest" description="Disordered" evidence="1">
    <location>
        <begin position="22"/>
        <end position="42"/>
    </location>
</feature>
<feature type="domain" description="C2H2-type" evidence="2">
    <location>
        <begin position="368"/>
        <end position="391"/>
    </location>
</feature>
<feature type="compositionally biased region" description="Basic residues" evidence="1">
    <location>
        <begin position="358"/>
        <end position="368"/>
    </location>
</feature>
<feature type="compositionally biased region" description="Polar residues" evidence="1">
    <location>
        <begin position="226"/>
        <end position="240"/>
    </location>
</feature>
<evidence type="ECO:0000259" key="2">
    <source>
        <dbReference type="PROSITE" id="PS00028"/>
    </source>
</evidence>
<dbReference type="EMBL" id="SGPK01000326">
    <property type="protein sequence ID" value="THH04621.1"/>
    <property type="molecule type" value="Genomic_DNA"/>
</dbReference>
<gene>
    <name evidence="3" type="ORF">EW145_g5382</name>
</gene>